<dbReference type="PANTHER" id="PTHR43591">
    <property type="entry name" value="METHYLTRANSFERASE"/>
    <property type="match status" value="1"/>
</dbReference>
<reference evidence="1" key="1">
    <citation type="submission" date="2023-03" db="EMBL/GenBank/DDBJ databases">
        <title>Massive genome expansion in bonnet fungi (Mycena s.s.) driven by repeated elements and novel gene families across ecological guilds.</title>
        <authorList>
            <consortium name="Lawrence Berkeley National Laboratory"/>
            <person name="Harder C.B."/>
            <person name="Miyauchi S."/>
            <person name="Viragh M."/>
            <person name="Kuo A."/>
            <person name="Thoen E."/>
            <person name="Andreopoulos B."/>
            <person name="Lu D."/>
            <person name="Skrede I."/>
            <person name="Drula E."/>
            <person name="Henrissat B."/>
            <person name="Morin E."/>
            <person name="Kohler A."/>
            <person name="Barry K."/>
            <person name="LaButti K."/>
            <person name="Morin E."/>
            <person name="Salamov A."/>
            <person name="Lipzen A."/>
            <person name="Mereny Z."/>
            <person name="Hegedus B."/>
            <person name="Baldrian P."/>
            <person name="Stursova M."/>
            <person name="Weitz H."/>
            <person name="Taylor A."/>
            <person name="Grigoriev I.V."/>
            <person name="Nagy L.G."/>
            <person name="Martin F."/>
            <person name="Kauserud H."/>
        </authorList>
    </citation>
    <scope>NUCLEOTIDE SEQUENCE</scope>
    <source>
        <strain evidence="1">CBHHK173m</strain>
    </source>
</reference>
<dbReference type="AlphaFoldDB" id="A0AAD6TQ88"/>
<dbReference type="EMBL" id="JARJCN010000119">
    <property type="protein sequence ID" value="KAJ7073234.1"/>
    <property type="molecule type" value="Genomic_DNA"/>
</dbReference>
<dbReference type="GO" id="GO:0008425">
    <property type="term" value="F:2-methoxy-6-polyprenyl-1,4-benzoquinol methyltransferase activity"/>
    <property type="evidence" value="ECO:0007669"/>
    <property type="project" value="TreeGrafter"/>
</dbReference>
<keyword evidence="1" id="KW-0489">Methyltransferase</keyword>
<proteinExistence type="predicted"/>
<keyword evidence="1" id="KW-0808">Transferase</keyword>
<dbReference type="CDD" id="cd02440">
    <property type="entry name" value="AdoMet_MTases"/>
    <property type="match status" value="1"/>
</dbReference>
<dbReference type="PANTHER" id="PTHR43591:SF24">
    <property type="entry name" value="2-METHOXY-6-POLYPRENYL-1,4-BENZOQUINOL METHYLASE, MITOCHONDRIAL"/>
    <property type="match status" value="1"/>
</dbReference>
<name>A0AAD6TQ88_9AGAR</name>
<comment type="caution">
    <text evidence="1">The sequence shown here is derived from an EMBL/GenBank/DDBJ whole genome shotgun (WGS) entry which is preliminary data.</text>
</comment>
<accession>A0AAD6TQ88</accession>
<dbReference type="GO" id="GO:0032259">
    <property type="term" value="P:methylation"/>
    <property type="evidence" value="ECO:0007669"/>
    <property type="project" value="UniProtKB-KW"/>
</dbReference>
<dbReference type="Pfam" id="PF01209">
    <property type="entry name" value="Ubie_methyltran"/>
    <property type="match status" value="1"/>
</dbReference>
<sequence length="257" mass="27554">MKPDYSKFTVQDVTKMEDITGGPAKALLVQSELLPTPPKGAIVLDNACGAGILTSLLFEAVGQTSDVRVVCGDIEEYMVNSAAERIKANGWSAEAVVVDAQAIQFPEGHFTHALINFGIQVIPDNALAVQELFRVLKPGGTLGMTAGTTPHWLASLQAVVPDFATPPIFTTGPMASKESITGLLAGAGFARINVQLVTFHYKDTMPAHIRYMKQMFPQVLVGEAAEKYEAHMRAKHGEGDFTLPWGAYVITAGKPTL</sequence>
<dbReference type="Proteomes" id="UP001222325">
    <property type="component" value="Unassembled WGS sequence"/>
</dbReference>
<gene>
    <name evidence="1" type="ORF">B0H15DRAFT_64955</name>
</gene>
<protein>
    <submittedName>
        <fullName evidence="1">S-adenosyl-L-methionine-dependent methyltransferase</fullName>
    </submittedName>
</protein>
<evidence type="ECO:0000313" key="1">
    <source>
        <dbReference type="EMBL" id="KAJ7073234.1"/>
    </source>
</evidence>
<keyword evidence="2" id="KW-1185">Reference proteome</keyword>
<dbReference type="SUPFAM" id="SSF53335">
    <property type="entry name" value="S-adenosyl-L-methionine-dependent methyltransferases"/>
    <property type="match status" value="1"/>
</dbReference>
<dbReference type="InterPro" id="IPR029063">
    <property type="entry name" value="SAM-dependent_MTases_sf"/>
</dbReference>
<dbReference type="Gene3D" id="3.40.50.150">
    <property type="entry name" value="Vaccinia Virus protein VP39"/>
    <property type="match status" value="1"/>
</dbReference>
<evidence type="ECO:0000313" key="2">
    <source>
        <dbReference type="Proteomes" id="UP001222325"/>
    </source>
</evidence>
<organism evidence="1 2">
    <name type="scientific">Mycena belliarum</name>
    <dbReference type="NCBI Taxonomy" id="1033014"/>
    <lineage>
        <taxon>Eukaryota</taxon>
        <taxon>Fungi</taxon>
        <taxon>Dikarya</taxon>
        <taxon>Basidiomycota</taxon>
        <taxon>Agaricomycotina</taxon>
        <taxon>Agaricomycetes</taxon>
        <taxon>Agaricomycetidae</taxon>
        <taxon>Agaricales</taxon>
        <taxon>Marasmiineae</taxon>
        <taxon>Mycenaceae</taxon>
        <taxon>Mycena</taxon>
    </lineage>
</organism>